<sequence>MGFRNSKADKNEALRLCKERRRFIKQAIDSRYALAAAHVSYIQSLRNIGVALRRFAEADILIEPSLSTLATELDKTPSPSPSSSYPSPSHSPLGAEVSDSRLNNESPSSPATANLSYMKAGKSEAVTFMINTSFVEDESLGMAMPPPPPPHFESGSSWDFFDPVDDCESFSFVGNNGEDVDLREFRSKGVENGGLDANNELNRTFWPESGRNAVKLSDTSITPRTRKYSRGGSMDNDMFFIGSEGGNADIRQKTGNEVRQLCAENNANGPGETSLGKCALEQSSSKIEKTAEDDDLSAEKEDPSEFITHRAKDFLSSIKDIEHRFFRASEAGREVSKMLESNKIRVGYSETKGGSSTFMAAFQLVCCRGKTALVSRESVPRVTKVIHWKQSASWRSSSSRNPLTTTSKDDADDSGSDFTEECCMIAGSHSSTLDRLYAWERKLYDEVKASESIRKEYDRKCDQLRLQFARDLSTQVIDKTRAVVKDLHSRIRVALHSVNTISKRIEKMRDEELQPQLVELIQGNLEHSEISSTLISCNAHLFRLLRMWKVMLECHHSQYITISLAYHSRNSTGALHGDSHRQIMAQLRQEIECFGVSFTDWVNSHASYLEALNGWLQNCIIEPQERSKNRYPFSPHRYMGFGPPIFILCREWSAAVKALPAEDLRVAIKAFLSDLFHQMDQPVEQAKKEKSVNANKGESASKDGVNMLTSGNTNDDASSNLCGIQTSLTRLLDRLNNFSEASLKMYEDVRMKTEAARITYLKLQAN</sequence>
<evidence type="ECO:0000256" key="1">
    <source>
        <dbReference type="SAM" id="MobiDB-lite"/>
    </source>
</evidence>
<proteinExistence type="predicted"/>
<dbReference type="Pfam" id="PF04783">
    <property type="entry name" value="DUF630"/>
    <property type="match status" value="1"/>
</dbReference>
<feature type="region of interest" description="Disordered" evidence="1">
    <location>
        <begin position="396"/>
        <end position="416"/>
    </location>
</feature>
<dbReference type="Pfam" id="PF04782">
    <property type="entry name" value="DUF632"/>
    <property type="match status" value="2"/>
</dbReference>
<feature type="region of interest" description="Disordered" evidence="1">
    <location>
        <begin position="684"/>
        <end position="712"/>
    </location>
</feature>
<evidence type="ECO:0000313" key="4">
    <source>
        <dbReference type="EMBL" id="KAK8995837.1"/>
    </source>
</evidence>
<feature type="compositionally biased region" description="Low complexity" evidence="1">
    <location>
        <begin position="81"/>
        <end position="92"/>
    </location>
</feature>
<dbReference type="Proteomes" id="UP001396334">
    <property type="component" value="Unassembled WGS sequence"/>
</dbReference>
<protein>
    <submittedName>
        <fullName evidence="4">Uncharacterized protein</fullName>
    </submittedName>
</protein>
<keyword evidence="5" id="KW-1185">Reference proteome</keyword>
<dbReference type="InterPro" id="IPR006868">
    <property type="entry name" value="DUF630"/>
</dbReference>
<organism evidence="4 5">
    <name type="scientific">Hibiscus sabdariffa</name>
    <name type="common">roselle</name>
    <dbReference type="NCBI Taxonomy" id="183260"/>
    <lineage>
        <taxon>Eukaryota</taxon>
        <taxon>Viridiplantae</taxon>
        <taxon>Streptophyta</taxon>
        <taxon>Embryophyta</taxon>
        <taxon>Tracheophyta</taxon>
        <taxon>Spermatophyta</taxon>
        <taxon>Magnoliopsida</taxon>
        <taxon>eudicotyledons</taxon>
        <taxon>Gunneridae</taxon>
        <taxon>Pentapetalae</taxon>
        <taxon>rosids</taxon>
        <taxon>malvids</taxon>
        <taxon>Malvales</taxon>
        <taxon>Malvaceae</taxon>
        <taxon>Malvoideae</taxon>
        <taxon>Hibiscus</taxon>
    </lineage>
</organism>
<feature type="domain" description="DUF630" evidence="3">
    <location>
        <begin position="1"/>
        <end position="59"/>
    </location>
</feature>
<feature type="region of interest" description="Disordered" evidence="1">
    <location>
        <begin position="71"/>
        <end position="114"/>
    </location>
</feature>
<dbReference type="EMBL" id="JBBPBN010000045">
    <property type="protein sequence ID" value="KAK8995837.1"/>
    <property type="molecule type" value="Genomic_DNA"/>
</dbReference>
<feature type="compositionally biased region" description="Polar residues" evidence="1">
    <location>
        <begin position="100"/>
        <end position="114"/>
    </location>
</feature>
<dbReference type="PANTHER" id="PTHR21450">
    <property type="entry name" value="PROTEIN ALTERED PHOSPHATE STARVATION RESPONSE 1"/>
    <property type="match status" value="1"/>
</dbReference>
<accession>A0ABR2Q5P9</accession>
<comment type="caution">
    <text evidence="4">The sequence shown here is derived from an EMBL/GenBank/DDBJ whole genome shotgun (WGS) entry which is preliminary data.</text>
</comment>
<reference evidence="4 5" key="1">
    <citation type="journal article" date="2024" name="G3 (Bethesda)">
        <title>Genome assembly of Hibiscus sabdariffa L. provides insights into metabolisms of medicinal natural products.</title>
        <authorList>
            <person name="Kim T."/>
        </authorList>
    </citation>
    <scope>NUCLEOTIDE SEQUENCE [LARGE SCALE GENOMIC DNA]</scope>
    <source>
        <strain evidence="4">TK-2024</strain>
        <tissue evidence="4">Old leaves</tissue>
    </source>
</reference>
<name>A0ABR2Q5P9_9ROSI</name>
<evidence type="ECO:0000259" key="3">
    <source>
        <dbReference type="Pfam" id="PF04783"/>
    </source>
</evidence>
<evidence type="ECO:0000259" key="2">
    <source>
        <dbReference type="Pfam" id="PF04782"/>
    </source>
</evidence>
<feature type="domain" description="DUF632" evidence="2">
    <location>
        <begin position="543"/>
        <end position="675"/>
    </location>
</feature>
<dbReference type="PANTHER" id="PTHR21450:SF35">
    <property type="entry name" value="TRANSCRIPTION FACTOR, PUTATIVE (DUF630 AND DUF632)-RELATED"/>
    <property type="match status" value="1"/>
</dbReference>
<evidence type="ECO:0000313" key="5">
    <source>
        <dbReference type="Proteomes" id="UP001396334"/>
    </source>
</evidence>
<gene>
    <name evidence="4" type="ORF">V6N11_076094</name>
</gene>
<dbReference type="InterPro" id="IPR006867">
    <property type="entry name" value="DUF632"/>
</dbReference>
<feature type="domain" description="DUF632" evidence="2">
    <location>
        <begin position="315"/>
        <end position="524"/>
    </location>
</feature>